<dbReference type="InterPro" id="IPR001789">
    <property type="entry name" value="Sig_transdc_resp-reg_receiver"/>
</dbReference>
<dbReference type="RefSeq" id="WP_119849979.1">
    <property type="nucleotide sequence ID" value="NZ_CP032412.1"/>
</dbReference>
<dbReference type="SUPFAM" id="SSF46689">
    <property type="entry name" value="Homeodomain-like"/>
    <property type="match status" value="1"/>
</dbReference>
<comment type="subcellular location">
    <subcellularLocation>
        <location evidence="1">Cytoplasm</location>
    </subcellularLocation>
</comment>
<evidence type="ECO:0000256" key="4">
    <source>
        <dbReference type="ARBA" id="ARBA00023012"/>
    </source>
</evidence>
<dbReference type="GO" id="GO:0043565">
    <property type="term" value="F:sequence-specific DNA binding"/>
    <property type="evidence" value="ECO:0007669"/>
    <property type="project" value="InterPro"/>
</dbReference>
<organism evidence="11 12">
    <name type="scientific">Paenibacillus lautus</name>
    <name type="common">Bacillus lautus</name>
    <dbReference type="NCBI Taxonomy" id="1401"/>
    <lineage>
        <taxon>Bacteria</taxon>
        <taxon>Bacillati</taxon>
        <taxon>Bacillota</taxon>
        <taxon>Bacilli</taxon>
        <taxon>Bacillales</taxon>
        <taxon>Paenibacillaceae</taxon>
        <taxon>Paenibacillus</taxon>
    </lineage>
</organism>
<keyword evidence="3 8" id="KW-0597">Phosphoprotein</keyword>
<keyword evidence="6" id="KW-0238">DNA-binding</keyword>
<name>A0A385TRL3_PAELA</name>
<dbReference type="InterPro" id="IPR018060">
    <property type="entry name" value="HTH_AraC"/>
</dbReference>
<keyword evidence="2" id="KW-0963">Cytoplasm</keyword>
<gene>
    <name evidence="11" type="ORF">D5F53_25120</name>
</gene>
<accession>A0A385TRL3</accession>
<feature type="domain" description="HTH araC/xylS-type" evidence="9">
    <location>
        <begin position="410"/>
        <end position="508"/>
    </location>
</feature>
<dbReference type="PANTHER" id="PTHR42713:SF3">
    <property type="entry name" value="TRANSCRIPTIONAL REGULATORY PROTEIN HPTR"/>
    <property type="match status" value="1"/>
</dbReference>
<keyword evidence="5" id="KW-0805">Transcription regulation</keyword>
<dbReference type="AlphaFoldDB" id="A0A385TRL3"/>
<evidence type="ECO:0000259" key="10">
    <source>
        <dbReference type="PROSITE" id="PS50110"/>
    </source>
</evidence>
<evidence type="ECO:0000256" key="5">
    <source>
        <dbReference type="ARBA" id="ARBA00023015"/>
    </source>
</evidence>
<evidence type="ECO:0000256" key="3">
    <source>
        <dbReference type="ARBA" id="ARBA00022553"/>
    </source>
</evidence>
<evidence type="ECO:0000256" key="7">
    <source>
        <dbReference type="ARBA" id="ARBA00023163"/>
    </source>
</evidence>
<proteinExistence type="predicted"/>
<dbReference type="Pfam" id="PF12833">
    <property type="entry name" value="HTH_18"/>
    <property type="match status" value="1"/>
</dbReference>
<keyword evidence="4" id="KW-0902">Two-component regulatory system</keyword>
<sequence>MPFKVLLIDDEPGALEGLALWIDWERLGFSVCGTAGNGVEGLKMIHGLAPDLVITDVNMPLMDGLHMIETWQQHHRDSGVKFAIMSGYSEFEYARKALRHGIHHYMLKPIIAEEAEEELGKIHAELMQEHRRLSLSAIAKREEDVSLIMQTLLEMPLRASGLSRLQVLSSAHQEWNVCLIQAEPDLFPDVKETVARLSAHANSEYVIDLESNRLGLVNGYSPDNGSVPSGTIRELVRHYAGQRLFMAVGEGQQSLVHIRRCYETAKEAIEHQFYDPAYGGMISYEEVRDRPFHYRYPTNLMDDVIRSVELLDKKGYREAAGLAASRFAEQRIAPGIVKKMVIHVLYKIMDLVREAEDAEARILAAKSNAAGLTDGTFHLNDLMGELLRFGEECIELLLKEQARHSQGVIQEINDYIRQHYRENLTIKRLAELFYLHPVYLGQLLMRKNGIGFNELIHNLRIEEAAALLKQNKLKNSEIAERVGYTHYNQFLKHFEKRWGMAPNEFKKRMF</sequence>
<dbReference type="PROSITE" id="PS01124">
    <property type="entry name" value="HTH_ARAC_FAMILY_2"/>
    <property type="match status" value="1"/>
</dbReference>
<dbReference type="EMBL" id="CP032412">
    <property type="protein sequence ID" value="AYB46376.1"/>
    <property type="molecule type" value="Genomic_DNA"/>
</dbReference>
<dbReference type="PANTHER" id="PTHR42713">
    <property type="entry name" value="HISTIDINE KINASE-RELATED"/>
    <property type="match status" value="1"/>
</dbReference>
<protein>
    <submittedName>
        <fullName evidence="11">Response regulator</fullName>
    </submittedName>
</protein>
<dbReference type="SUPFAM" id="SSF52172">
    <property type="entry name" value="CheY-like"/>
    <property type="match status" value="1"/>
</dbReference>
<reference evidence="11 12" key="1">
    <citation type="submission" date="2018-09" db="EMBL/GenBank/DDBJ databases">
        <title>Genome Sequence of Paenibacillus lautus Strain E7593-69, Azo Dye-Degrading Bacteria, Isolated from Commercial Tattoo Inks.</title>
        <authorList>
            <person name="Nho S.W."/>
            <person name="Kim S.-J."/>
            <person name="Kweon O."/>
            <person name="Cerniglia C.E."/>
        </authorList>
    </citation>
    <scope>NUCLEOTIDE SEQUENCE [LARGE SCALE GENOMIC DNA]</scope>
    <source>
        <strain evidence="11 12">E7593-69</strain>
    </source>
</reference>
<dbReference type="InterPro" id="IPR009057">
    <property type="entry name" value="Homeodomain-like_sf"/>
</dbReference>
<dbReference type="GO" id="GO:0005737">
    <property type="term" value="C:cytoplasm"/>
    <property type="evidence" value="ECO:0007669"/>
    <property type="project" value="UniProtKB-SubCell"/>
</dbReference>
<evidence type="ECO:0000256" key="1">
    <source>
        <dbReference type="ARBA" id="ARBA00004496"/>
    </source>
</evidence>
<evidence type="ECO:0000313" key="12">
    <source>
        <dbReference type="Proteomes" id="UP000266552"/>
    </source>
</evidence>
<evidence type="ECO:0000256" key="6">
    <source>
        <dbReference type="ARBA" id="ARBA00023125"/>
    </source>
</evidence>
<evidence type="ECO:0000256" key="8">
    <source>
        <dbReference type="PROSITE-ProRule" id="PRU00169"/>
    </source>
</evidence>
<dbReference type="GO" id="GO:0003700">
    <property type="term" value="F:DNA-binding transcription factor activity"/>
    <property type="evidence" value="ECO:0007669"/>
    <property type="project" value="InterPro"/>
</dbReference>
<dbReference type="InterPro" id="IPR011006">
    <property type="entry name" value="CheY-like_superfamily"/>
</dbReference>
<dbReference type="KEGG" id="plw:D5F53_25120"/>
<evidence type="ECO:0000256" key="2">
    <source>
        <dbReference type="ARBA" id="ARBA00022490"/>
    </source>
</evidence>
<dbReference type="CDD" id="cd17536">
    <property type="entry name" value="REC_YesN-like"/>
    <property type="match status" value="1"/>
</dbReference>
<dbReference type="Pfam" id="PF00072">
    <property type="entry name" value="Response_reg"/>
    <property type="match status" value="1"/>
</dbReference>
<keyword evidence="7" id="KW-0804">Transcription</keyword>
<dbReference type="Gene3D" id="1.10.10.60">
    <property type="entry name" value="Homeodomain-like"/>
    <property type="match status" value="2"/>
</dbReference>
<feature type="domain" description="Response regulatory" evidence="10">
    <location>
        <begin position="4"/>
        <end position="123"/>
    </location>
</feature>
<evidence type="ECO:0000259" key="9">
    <source>
        <dbReference type="PROSITE" id="PS01124"/>
    </source>
</evidence>
<keyword evidence="12" id="KW-1185">Reference proteome</keyword>
<feature type="modified residue" description="4-aspartylphosphate" evidence="8">
    <location>
        <position position="56"/>
    </location>
</feature>
<evidence type="ECO:0000313" key="11">
    <source>
        <dbReference type="EMBL" id="AYB46376.1"/>
    </source>
</evidence>
<dbReference type="InterPro" id="IPR051552">
    <property type="entry name" value="HptR"/>
</dbReference>
<dbReference type="Proteomes" id="UP000266552">
    <property type="component" value="Chromosome"/>
</dbReference>
<dbReference type="Gene3D" id="3.40.50.2300">
    <property type="match status" value="1"/>
</dbReference>
<dbReference type="GO" id="GO:0000160">
    <property type="term" value="P:phosphorelay signal transduction system"/>
    <property type="evidence" value="ECO:0007669"/>
    <property type="project" value="UniProtKB-KW"/>
</dbReference>
<dbReference type="SMART" id="SM00448">
    <property type="entry name" value="REC"/>
    <property type="match status" value="1"/>
</dbReference>
<dbReference type="PROSITE" id="PS50110">
    <property type="entry name" value="RESPONSE_REGULATORY"/>
    <property type="match status" value="1"/>
</dbReference>
<dbReference type="SMART" id="SM00342">
    <property type="entry name" value="HTH_ARAC"/>
    <property type="match status" value="1"/>
</dbReference>